<feature type="binding site" evidence="7">
    <location>
        <begin position="293"/>
        <end position="298"/>
    </location>
    <ligand>
        <name>ATP</name>
        <dbReference type="ChEBI" id="CHEBI:30616"/>
    </ligand>
</feature>
<evidence type="ECO:0000256" key="1">
    <source>
        <dbReference type="ARBA" id="ARBA00006798"/>
    </source>
</evidence>
<dbReference type="GO" id="GO:0005615">
    <property type="term" value="C:extracellular space"/>
    <property type="evidence" value="ECO:0007669"/>
    <property type="project" value="TreeGrafter"/>
</dbReference>
<proteinExistence type="inferred from homology"/>
<dbReference type="PANTHER" id="PTHR11547">
    <property type="entry name" value="ARGININE OR CREATINE KINASE"/>
    <property type="match status" value="1"/>
</dbReference>
<dbReference type="SUPFAM" id="SSF55931">
    <property type="entry name" value="Glutamine synthetase/guanido kinase"/>
    <property type="match status" value="1"/>
</dbReference>
<dbReference type="OrthoDB" id="430219at2759"/>
<dbReference type="GO" id="GO:0046314">
    <property type="term" value="P:phosphocreatine biosynthetic process"/>
    <property type="evidence" value="ECO:0007669"/>
    <property type="project" value="InterPro"/>
</dbReference>
<accession>A0A813M1J9</accession>
<dbReference type="Gene3D" id="3.30.590.10">
    <property type="entry name" value="Glutamine synthetase/guanido kinase, catalytic domain"/>
    <property type="match status" value="1"/>
</dbReference>
<evidence type="ECO:0000256" key="6">
    <source>
        <dbReference type="PROSITE-ProRule" id="PRU00842"/>
    </source>
</evidence>
<comment type="similarity">
    <text evidence="1 6 8">Belongs to the ATP:guanido phosphotransferase family.</text>
</comment>
<dbReference type="FunFam" id="3.30.590.10:FF:000006">
    <property type="entry name" value="Arginine kinase 1"/>
    <property type="match status" value="1"/>
</dbReference>
<dbReference type="InterPro" id="IPR036802">
    <property type="entry name" value="ATP-guanido_PTrfase_N_sf"/>
</dbReference>
<evidence type="ECO:0000313" key="12">
    <source>
        <dbReference type="Proteomes" id="UP000663879"/>
    </source>
</evidence>
<evidence type="ECO:0000256" key="7">
    <source>
        <dbReference type="PROSITE-ProRule" id="PRU00843"/>
    </source>
</evidence>
<evidence type="ECO:0008006" key="13">
    <source>
        <dbReference type="Google" id="ProtNLM"/>
    </source>
</evidence>
<evidence type="ECO:0000259" key="10">
    <source>
        <dbReference type="PROSITE" id="PS51510"/>
    </source>
</evidence>
<sequence length="340" mass="38547">MSHGTNKKVSLTEKYLPKDVWKWLSIKTSWGTTVYDCCKSALENPDSNVGLYAPDPECYDTFADLFHPVIAEYHKVDVSKLKSVHDLGDASKLEDLTTEYAEQIVSTRVRVGRTVKGFPMASKLTREQRLDLESRVREALSKLDGDLSGTYKSLTEMSYDERNKLIDEHILYNDAEDKYLGSAGGYNDWPIGRGVFMNKAKNFIVWVNEEDHIRIISMQKGASLKQVWGRLVKAIHAMETKLEFVRHDKFGYLTFCPTNIGTGLRASVHVKVPKIADSGKLNEICQSMDLQPRGIHGEHTESVGGVYDISNKIRIGRTEWDLINTMWIGVKKLLDAELKK</sequence>
<dbReference type="PROSITE" id="PS51510">
    <property type="entry name" value="PHOSPHAGEN_KINASE_C"/>
    <property type="match status" value="1"/>
</dbReference>
<dbReference type="SUPFAM" id="SSF48034">
    <property type="entry name" value="Guanido kinase N-terminal domain"/>
    <property type="match status" value="1"/>
</dbReference>
<evidence type="ECO:0000256" key="8">
    <source>
        <dbReference type="RuleBase" id="RU000505"/>
    </source>
</evidence>
<dbReference type="Pfam" id="PF02807">
    <property type="entry name" value="ATP-gua_PtransN"/>
    <property type="match status" value="1"/>
</dbReference>
<dbReference type="GO" id="GO:0004111">
    <property type="term" value="F:creatine kinase activity"/>
    <property type="evidence" value="ECO:0007669"/>
    <property type="project" value="InterPro"/>
</dbReference>
<dbReference type="InterPro" id="IPR022413">
    <property type="entry name" value="ATP-guanido_PTrfase_N"/>
</dbReference>
<reference evidence="11" key="1">
    <citation type="submission" date="2021-02" db="EMBL/GenBank/DDBJ databases">
        <authorList>
            <person name="Nowell W R."/>
        </authorList>
    </citation>
    <scope>NUCLEOTIDE SEQUENCE</scope>
    <source>
        <strain evidence="11">Ploen Becks lab</strain>
    </source>
</reference>
<name>A0A813M1J9_9BILA</name>
<feature type="binding site" evidence="7">
    <location>
        <begin position="106"/>
        <end position="110"/>
    </location>
    <ligand>
        <name>ATP</name>
        <dbReference type="ChEBI" id="CHEBI:30616"/>
    </ligand>
</feature>
<feature type="binding site" evidence="7">
    <location>
        <position position="169"/>
    </location>
    <ligand>
        <name>ATP</name>
        <dbReference type="ChEBI" id="CHEBI:30616"/>
    </ligand>
</feature>
<dbReference type="GO" id="GO:0004054">
    <property type="term" value="F:arginine kinase activity"/>
    <property type="evidence" value="ECO:0007669"/>
    <property type="project" value="UniProtKB-ARBA"/>
</dbReference>
<gene>
    <name evidence="11" type="ORF">OXX778_LOCUS20</name>
</gene>
<keyword evidence="12" id="KW-1185">Reference proteome</keyword>
<feature type="domain" description="Phosphagen kinase N-terminal" evidence="9">
    <location>
        <begin position="1"/>
        <end position="75"/>
    </location>
</feature>
<dbReference type="AlphaFoldDB" id="A0A813M1J9"/>
<evidence type="ECO:0000259" key="9">
    <source>
        <dbReference type="PROSITE" id="PS51509"/>
    </source>
</evidence>
<feature type="domain" description="Phosphagen kinase C-terminal" evidence="10">
    <location>
        <begin position="103"/>
        <end position="340"/>
    </location>
</feature>
<dbReference type="EMBL" id="CAJNOC010000001">
    <property type="protein sequence ID" value="CAF0702849.1"/>
    <property type="molecule type" value="Genomic_DNA"/>
</dbReference>
<dbReference type="Pfam" id="PF00217">
    <property type="entry name" value="ATP-gua_Ptrans"/>
    <property type="match status" value="1"/>
</dbReference>
<evidence type="ECO:0000256" key="4">
    <source>
        <dbReference type="ARBA" id="ARBA00022777"/>
    </source>
</evidence>
<dbReference type="InterPro" id="IPR000749">
    <property type="entry name" value="ATP-guanido_PTrfase"/>
</dbReference>
<feature type="binding site" evidence="7">
    <location>
        <begin position="265"/>
        <end position="269"/>
    </location>
    <ligand>
        <name>ATP</name>
        <dbReference type="ChEBI" id="CHEBI:30616"/>
    </ligand>
</feature>
<keyword evidence="4 7" id="KW-0418">Kinase</keyword>
<feature type="binding site" evidence="7">
    <location>
        <position position="214"/>
    </location>
    <ligand>
        <name>ATP</name>
        <dbReference type="ChEBI" id="CHEBI:30616"/>
    </ligand>
</feature>
<dbReference type="InterPro" id="IPR022414">
    <property type="entry name" value="ATP-guanido_PTrfase_cat"/>
</dbReference>
<keyword evidence="5 7" id="KW-0067">ATP-binding</keyword>
<evidence type="ECO:0000256" key="2">
    <source>
        <dbReference type="ARBA" id="ARBA00022679"/>
    </source>
</evidence>
<dbReference type="InterPro" id="IPR022415">
    <property type="entry name" value="ATP-guanido_PTrfase_AS"/>
</dbReference>
<organism evidence="11 12">
    <name type="scientific">Brachionus calyciflorus</name>
    <dbReference type="NCBI Taxonomy" id="104777"/>
    <lineage>
        <taxon>Eukaryota</taxon>
        <taxon>Metazoa</taxon>
        <taxon>Spiralia</taxon>
        <taxon>Gnathifera</taxon>
        <taxon>Rotifera</taxon>
        <taxon>Eurotatoria</taxon>
        <taxon>Monogononta</taxon>
        <taxon>Pseudotrocha</taxon>
        <taxon>Ploima</taxon>
        <taxon>Brachionidae</taxon>
        <taxon>Brachionus</taxon>
    </lineage>
</organism>
<evidence type="ECO:0000256" key="3">
    <source>
        <dbReference type="ARBA" id="ARBA00022741"/>
    </source>
</evidence>
<keyword evidence="2 7" id="KW-0808">Transferase</keyword>
<dbReference type="Proteomes" id="UP000663879">
    <property type="component" value="Unassembled WGS sequence"/>
</dbReference>
<dbReference type="PANTHER" id="PTHR11547:SF38">
    <property type="entry name" value="ARGININE KINASE 1-RELATED"/>
    <property type="match status" value="1"/>
</dbReference>
<evidence type="ECO:0000256" key="5">
    <source>
        <dbReference type="ARBA" id="ARBA00022840"/>
    </source>
</evidence>
<dbReference type="Gene3D" id="1.10.135.10">
    <property type="entry name" value="ATP:guanido phosphotransferase, N-terminal domain"/>
    <property type="match status" value="1"/>
</dbReference>
<protein>
    <recommendedName>
        <fullName evidence="13">Arginine kinase</fullName>
    </recommendedName>
</protein>
<dbReference type="PROSITE" id="PS51509">
    <property type="entry name" value="PHOSPHAGEN_KINASE_N"/>
    <property type="match status" value="1"/>
</dbReference>
<keyword evidence="3 7" id="KW-0547">Nucleotide-binding</keyword>
<dbReference type="InterPro" id="IPR014746">
    <property type="entry name" value="Gln_synth/guanido_kin_cat_dom"/>
</dbReference>
<dbReference type="FunFam" id="1.10.135.10:FF:000003">
    <property type="entry name" value="Three-domain arginine kinase"/>
    <property type="match status" value="1"/>
</dbReference>
<comment type="caution">
    <text evidence="11">The sequence shown here is derived from an EMBL/GenBank/DDBJ whole genome shotgun (WGS) entry which is preliminary data.</text>
</comment>
<evidence type="ECO:0000313" key="11">
    <source>
        <dbReference type="EMBL" id="CAF0702849.1"/>
    </source>
</evidence>
<dbReference type="PROSITE" id="PS00112">
    <property type="entry name" value="PHOSPHAGEN_KINASE"/>
    <property type="match status" value="1"/>
</dbReference>
<dbReference type="GO" id="GO:0005524">
    <property type="term" value="F:ATP binding"/>
    <property type="evidence" value="ECO:0007669"/>
    <property type="project" value="UniProtKB-UniRule"/>
</dbReference>